<proteinExistence type="predicted"/>
<keyword evidence="1" id="KW-1133">Transmembrane helix</keyword>
<protein>
    <submittedName>
        <fullName evidence="2">Uncharacterized protein</fullName>
    </submittedName>
</protein>
<organism evidence="2 3">
    <name type="scientific">Flavobacterium rhizophilum</name>
    <dbReference type="NCBI Taxonomy" id="3163296"/>
    <lineage>
        <taxon>Bacteria</taxon>
        <taxon>Pseudomonadati</taxon>
        <taxon>Bacteroidota</taxon>
        <taxon>Flavobacteriia</taxon>
        <taxon>Flavobacteriales</taxon>
        <taxon>Flavobacteriaceae</taxon>
        <taxon>Flavobacterium</taxon>
    </lineage>
</organism>
<reference evidence="2 3" key="1">
    <citation type="submission" date="2024-06" db="EMBL/GenBank/DDBJ databases">
        <authorList>
            <person name="Kaempfer P."/>
            <person name="Viver T."/>
        </authorList>
    </citation>
    <scope>NUCLEOTIDE SEQUENCE [LARGE SCALE GENOMIC DNA]</scope>
    <source>
        <strain evidence="2 3">ST-75</strain>
    </source>
</reference>
<accession>A0ABW8YA72</accession>
<dbReference type="EMBL" id="JBELQB010000003">
    <property type="protein sequence ID" value="MFL9836869.1"/>
    <property type="molecule type" value="Genomic_DNA"/>
</dbReference>
<comment type="caution">
    <text evidence="2">The sequence shown here is derived from an EMBL/GenBank/DDBJ whole genome shotgun (WGS) entry which is preliminary data.</text>
</comment>
<name>A0ABW8YA72_9FLAO</name>
<evidence type="ECO:0000256" key="1">
    <source>
        <dbReference type="SAM" id="Phobius"/>
    </source>
</evidence>
<keyword evidence="1" id="KW-0472">Membrane</keyword>
<keyword evidence="3" id="KW-1185">Reference proteome</keyword>
<feature type="transmembrane region" description="Helical" evidence="1">
    <location>
        <begin position="6"/>
        <end position="22"/>
    </location>
</feature>
<evidence type="ECO:0000313" key="3">
    <source>
        <dbReference type="Proteomes" id="UP001629059"/>
    </source>
</evidence>
<evidence type="ECO:0000313" key="2">
    <source>
        <dbReference type="EMBL" id="MFL9836869.1"/>
    </source>
</evidence>
<gene>
    <name evidence="2" type="ORF">ABS768_05120</name>
</gene>
<dbReference type="Proteomes" id="UP001629059">
    <property type="component" value="Unassembled WGS sequence"/>
</dbReference>
<dbReference type="RefSeq" id="WP_408073897.1">
    <property type="nucleotide sequence ID" value="NZ_JBELQB010000003.1"/>
</dbReference>
<sequence length="124" mass="14721">MFYTVLYTAAMLVVEFILYTTLRTKVITVSINETEISVKRFLGLGPEKKYRIKDLDGFHLSKVEIKRGYYDCIYIIYKNKKVAKVSNLYHDNYDYFLNRVENHLKDLGFTESDFITELKDAFDF</sequence>
<keyword evidence="1" id="KW-0812">Transmembrane</keyword>